<dbReference type="eggNOG" id="ENOG5033PIC">
    <property type="taxonomic scope" value="Bacteria"/>
</dbReference>
<evidence type="ECO:0000313" key="1">
    <source>
        <dbReference type="EMBL" id="EHO72572.1"/>
    </source>
</evidence>
<name>H1Q1B1_9BACT</name>
<accession>H1Q1B1</accession>
<protein>
    <recommendedName>
        <fullName evidence="3">Fimbrillin family protein</fullName>
    </recommendedName>
</protein>
<dbReference type="EMBL" id="AGWK01000019">
    <property type="protein sequence ID" value="EHO72572.1"/>
    <property type="molecule type" value="Genomic_DNA"/>
</dbReference>
<organism evidence="1 2">
    <name type="scientific">Prevotella micans F0438</name>
    <dbReference type="NCBI Taxonomy" id="883158"/>
    <lineage>
        <taxon>Bacteria</taxon>
        <taxon>Pseudomonadati</taxon>
        <taxon>Bacteroidota</taxon>
        <taxon>Bacteroidia</taxon>
        <taxon>Bacteroidales</taxon>
        <taxon>Prevotellaceae</taxon>
        <taxon>Prevotella</taxon>
    </lineage>
</organism>
<proteinExistence type="predicted"/>
<dbReference type="Proteomes" id="UP000016023">
    <property type="component" value="Unassembled WGS sequence"/>
</dbReference>
<evidence type="ECO:0000313" key="2">
    <source>
        <dbReference type="Proteomes" id="UP000016023"/>
    </source>
</evidence>
<sequence length="912" mass="99814">MFHSIAIVGTITLSMFSCSDENIVENQEIGDKGVTVSFKVTSSQEEMLRQQQSMSATRAVISNRLQEQGLTLEDLKTRKLEVQGGGIDACLIETTVEGINPVQPTIGTRANIKTSIDANFSSLGYRSDVSGFTPDTPDWFYNAPTQPNGTLVTPRPWAWIKPFARFYAVYPEAKTENKITLSPATYSGTPYVEFEVEKDVKKQKDLMTACSGEVKYETRGVAPETNLKFRHALTAVKFAVGQNLSWNKRIKKVEIKNAYSKGKFILPSELNGTGLNAGWETSSLSTRQDFTLDLSSSPINTNSNPNTVLTGNGNDNYTFYMIPQQLAGVTVVITLESTHAGSTAPNTISVPLQGSWKPGTTKTYKLSQNTSDWTYVLTTSNPAATAYDQIITSAYGITSYRTAPDGIQEAVKWKVVGYEEYDETTSSWVDLGTTKPAWFTNVSIENGDGGTAAQTGTVTLKKDVSDRLAAYNKVLKENTPKGSSGNYYNLSNPNGGAVIENTANSYLISAPGHYRIPLVYGNAIRNGNNNTSAYISAAPATMELINGVNQDVILHTFLDHNNQPITSPYINVQNSANPATQASIVWTDRSNLIKSSSLSVIGSGANSFVQFEVTKDDICNGNAVIAVKNSSNVVMWSWHLWFDQNDALNTITCTNKQGKQYAFSKNILGAAILRWKGSNYNKPRQARIKIKQEIGNGGSPKESVINITQNPGNIKKMNITLYQFGRKDALPSTDEIKDGNFVKVSGIQSIGTTIQNPGTMYYTSTDHYNSTYYNTWSANNTEIGYNDNVVVKTIYDPSPAGFKIPASNAFTGLTKYGTNTLMQAEFNVDGAFDNGYNFWTNSSKNASIFFPITGFRFNVNGSMNSIDYGYYWLAIPANPYTGTNLVFTWSFVGPVNGTIRSCALPVRPVAGN</sequence>
<reference evidence="1 2" key="1">
    <citation type="submission" date="2011-12" db="EMBL/GenBank/DDBJ databases">
        <title>The Genome Sequence of Prevotella micans F0438.</title>
        <authorList>
            <consortium name="The Broad Institute Genome Sequencing Platform"/>
            <person name="Earl A."/>
            <person name="Ward D."/>
            <person name="Feldgarden M."/>
            <person name="Gevers D."/>
            <person name="Izard J."/>
            <person name="Baranova O.V."/>
            <person name="Blanton J.M."/>
            <person name="Wade W.G."/>
            <person name="Dewhirst F.E."/>
            <person name="Young S.K."/>
            <person name="Zeng Q."/>
            <person name="Gargeya S."/>
            <person name="Fitzgerald M."/>
            <person name="Haas B."/>
            <person name="Abouelleil A."/>
            <person name="Alvarado L."/>
            <person name="Arachchi H.M."/>
            <person name="Berlin A."/>
            <person name="Chapman S.B."/>
            <person name="Gearin G."/>
            <person name="Goldberg J."/>
            <person name="Griggs A."/>
            <person name="Gujja S."/>
            <person name="Hansen M."/>
            <person name="Heiman D."/>
            <person name="Howarth C."/>
            <person name="Larimer J."/>
            <person name="Lui A."/>
            <person name="MacDonald P.J.P."/>
            <person name="McCowen C."/>
            <person name="Montmayeur A."/>
            <person name="Murphy C."/>
            <person name="Neiman D."/>
            <person name="Pearson M."/>
            <person name="Priest M."/>
            <person name="Roberts A."/>
            <person name="Saif S."/>
            <person name="Shea T."/>
            <person name="Sisk P."/>
            <person name="Stolte C."/>
            <person name="Sykes S."/>
            <person name="Wortman J."/>
            <person name="Nusbaum C."/>
            <person name="Birren B."/>
        </authorList>
    </citation>
    <scope>NUCLEOTIDE SEQUENCE [LARGE SCALE GENOMIC DNA]</scope>
    <source>
        <strain evidence="1 2">F0438</strain>
    </source>
</reference>
<dbReference type="PATRIC" id="fig|883158.3.peg.711"/>
<dbReference type="HOGENOM" id="CLU_015155_0_0_10"/>
<dbReference type="AlphaFoldDB" id="H1Q1B1"/>
<evidence type="ECO:0008006" key="3">
    <source>
        <dbReference type="Google" id="ProtNLM"/>
    </source>
</evidence>
<keyword evidence="2" id="KW-1185">Reference proteome</keyword>
<gene>
    <name evidence="1" type="ORF">HMPREF9140_00699</name>
</gene>
<comment type="caution">
    <text evidence="1">The sequence shown here is derived from an EMBL/GenBank/DDBJ whole genome shotgun (WGS) entry which is preliminary data.</text>
</comment>